<sequence length="676" mass="77624">MKYLIWLLIIFPFTCNAQSIRWDVKKEFSSIGDQVELLEDQSGQLTFKDVSSKAFEEQFKPSESKILSLGYTDSYFWLRMTIHNQTNENAILELAQAGIPSADFYYHEDSIRVHHIAAGYNIPVENKLAKSSYQVYHIRPGLNTYYIRLNTNSEPIPIHLYKQKSYELAADKQKIVYGIYLGLMIFVVLNTFFLFVSLRKRLYLFYALIVILYTSYAAVVIDGFIVYFIPYANLKFLYTTIPAFGITLQTIYCLVFLEARKYSPKVFKVVTGIIIYFAAWMIVKFFFPFSVVQPINTANALVSFLLMGVVGVKVGTEGNKMGYYFALAYFFYFLLVAVQAVYINTGTPRYIGGLSYVAYATLIEAFLLSFLLSRRFEWEKEEIEHEKLAAQMKVVEKTLENKRIIEGQKSKLEQEVASRTIELQKTNRQLTETNEKLLDLNREKDGLINIVAHDLKSPLCSIIGFTELIKREGKLNQKQDEYLSIIDSVSQNGLYLIDDLLDVHSFEFGYSKVNHQKIHLSQFINDWLKTFHQQIENKEQKVHFEDNMTNQSYSTDPFMLSRILNNILSNAIKFSDKGKTIHVKAHDTPTSIHISIRDEGPGISQDDQKLMFKRFQKLSARPTDGESSNGLGLSIVQALVEKLNGEISVKSQVGEGTEFNISLPLNQLPEDIKKES</sequence>
<reference evidence="10" key="2">
    <citation type="submission" date="2021-04" db="EMBL/GenBank/DDBJ databases">
        <authorList>
            <person name="Zhang T."/>
            <person name="Zhang Y."/>
            <person name="Lu D."/>
            <person name="Zuo D."/>
            <person name="Du Z."/>
        </authorList>
    </citation>
    <scope>NUCLEOTIDE SEQUENCE</scope>
    <source>
        <strain evidence="10">JR1</strain>
    </source>
</reference>
<keyword evidence="8" id="KW-1133">Transmembrane helix</keyword>
<keyword evidence="3" id="KW-0597">Phosphoprotein</keyword>
<feature type="domain" description="Histidine kinase" evidence="9">
    <location>
        <begin position="450"/>
        <end position="667"/>
    </location>
</feature>
<dbReference type="Pfam" id="PF00512">
    <property type="entry name" value="HisKA"/>
    <property type="match status" value="1"/>
</dbReference>
<accession>A0A941IW68</accession>
<dbReference type="InterPro" id="IPR050736">
    <property type="entry name" value="Sensor_HK_Regulatory"/>
</dbReference>
<dbReference type="InterPro" id="IPR036890">
    <property type="entry name" value="HATPase_C_sf"/>
</dbReference>
<dbReference type="CDD" id="cd00082">
    <property type="entry name" value="HisKA"/>
    <property type="match status" value="1"/>
</dbReference>
<protein>
    <recommendedName>
        <fullName evidence="2">histidine kinase</fullName>
        <ecNumber evidence="2">2.7.13.3</ecNumber>
    </recommendedName>
</protein>
<dbReference type="PRINTS" id="PR00344">
    <property type="entry name" value="BCTRLSENSOR"/>
</dbReference>
<dbReference type="PANTHER" id="PTHR43711:SF26">
    <property type="entry name" value="SENSOR HISTIDINE KINASE RCSC"/>
    <property type="match status" value="1"/>
</dbReference>
<dbReference type="Pfam" id="PF02518">
    <property type="entry name" value="HATPase_c"/>
    <property type="match status" value="1"/>
</dbReference>
<evidence type="ECO:0000313" key="11">
    <source>
        <dbReference type="Proteomes" id="UP000679220"/>
    </source>
</evidence>
<dbReference type="FunFam" id="3.30.565.10:FF:000006">
    <property type="entry name" value="Sensor histidine kinase WalK"/>
    <property type="match status" value="1"/>
</dbReference>
<comment type="catalytic activity">
    <reaction evidence="1">
        <text>ATP + protein L-histidine = ADP + protein N-phospho-L-histidine.</text>
        <dbReference type="EC" id="2.7.13.3"/>
    </reaction>
</comment>
<evidence type="ECO:0000313" key="10">
    <source>
        <dbReference type="EMBL" id="MBR8535561.1"/>
    </source>
</evidence>
<organism evidence="10 11">
    <name type="scientific">Carboxylicivirga sediminis</name>
    <dbReference type="NCBI Taxonomy" id="2006564"/>
    <lineage>
        <taxon>Bacteria</taxon>
        <taxon>Pseudomonadati</taxon>
        <taxon>Bacteroidota</taxon>
        <taxon>Bacteroidia</taxon>
        <taxon>Marinilabiliales</taxon>
        <taxon>Marinilabiliaceae</taxon>
        <taxon>Carboxylicivirga</taxon>
    </lineage>
</organism>
<feature type="transmembrane region" description="Helical" evidence="8">
    <location>
        <begin position="175"/>
        <end position="196"/>
    </location>
</feature>
<reference evidence="10" key="1">
    <citation type="journal article" date="2018" name="Int. J. Syst. Evol. Microbiol.">
        <title>Carboxylicivirga sediminis sp. nov., isolated from coastal sediment.</title>
        <authorList>
            <person name="Wang F.Q."/>
            <person name="Ren L.H."/>
            <person name="Zou R.J."/>
            <person name="Sun Y.Z."/>
            <person name="Liu X.J."/>
            <person name="Jiang F."/>
            <person name="Liu L.J."/>
        </authorList>
    </citation>
    <scope>NUCLEOTIDE SEQUENCE</scope>
    <source>
        <strain evidence="10">JR1</strain>
    </source>
</reference>
<dbReference type="Gene3D" id="1.10.287.130">
    <property type="match status" value="1"/>
</dbReference>
<dbReference type="Gene3D" id="2.60.40.2380">
    <property type="match status" value="1"/>
</dbReference>
<keyword evidence="7" id="KW-0175">Coiled coil</keyword>
<keyword evidence="4" id="KW-0808">Transferase</keyword>
<dbReference type="InterPro" id="IPR003594">
    <property type="entry name" value="HATPase_dom"/>
</dbReference>
<dbReference type="EMBL" id="JAGTAR010000010">
    <property type="protein sequence ID" value="MBR8535561.1"/>
    <property type="molecule type" value="Genomic_DNA"/>
</dbReference>
<proteinExistence type="predicted"/>
<dbReference type="Gene3D" id="3.30.565.10">
    <property type="entry name" value="Histidine kinase-like ATPase, C-terminal domain"/>
    <property type="match status" value="1"/>
</dbReference>
<evidence type="ECO:0000259" key="9">
    <source>
        <dbReference type="PROSITE" id="PS50109"/>
    </source>
</evidence>
<feature type="transmembrane region" description="Helical" evidence="8">
    <location>
        <begin position="236"/>
        <end position="257"/>
    </location>
</feature>
<keyword evidence="8" id="KW-0812">Transmembrane</keyword>
<dbReference type="InterPro" id="IPR011623">
    <property type="entry name" value="7TMR_DISM_rcpt_extracell_dom1"/>
</dbReference>
<dbReference type="SUPFAM" id="SSF47384">
    <property type="entry name" value="Homodimeric domain of signal transducing histidine kinase"/>
    <property type="match status" value="1"/>
</dbReference>
<dbReference type="AlphaFoldDB" id="A0A941IW68"/>
<dbReference type="InterPro" id="IPR005467">
    <property type="entry name" value="His_kinase_dom"/>
</dbReference>
<keyword evidence="5 10" id="KW-0418">Kinase</keyword>
<evidence type="ECO:0000256" key="4">
    <source>
        <dbReference type="ARBA" id="ARBA00022679"/>
    </source>
</evidence>
<feature type="transmembrane region" description="Helical" evidence="8">
    <location>
        <begin position="350"/>
        <end position="372"/>
    </location>
</feature>
<name>A0A941IW68_9BACT</name>
<evidence type="ECO:0000256" key="3">
    <source>
        <dbReference type="ARBA" id="ARBA00022553"/>
    </source>
</evidence>
<dbReference type="PROSITE" id="PS50109">
    <property type="entry name" value="HIS_KIN"/>
    <property type="match status" value="1"/>
</dbReference>
<dbReference type="InterPro" id="IPR003661">
    <property type="entry name" value="HisK_dim/P_dom"/>
</dbReference>
<dbReference type="InterPro" id="IPR036097">
    <property type="entry name" value="HisK_dim/P_sf"/>
</dbReference>
<dbReference type="InterPro" id="IPR011622">
    <property type="entry name" value="7TMR_DISM_rcpt_extracell_dom2"/>
</dbReference>
<feature type="transmembrane region" description="Helical" evidence="8">
    <location>
        <begin position="323"/>
        <end position="344"/>
    </location>
</feature>
<dbReference type="SMART" id="SM00387">
    <property type="entry name" value="HATPase_c"/>
    <property type="match status" value="1"/>
</dbReference>
<evidence type="ECO:0000256" key="6">
    <source>
        <dbReference type="ARBA" id="ARBA00023012"/>
    </source>
</evidence>
<feature type="transmembrane region" description="Helical" evidence="8">
    <location>
        <begin position="269"/>
        <end position="291"/>
    </location>
</feature>
<keyword evidence="11" id="KW-1185">Reference proteome</keyword>
<gene>
    <name evidence="10" type="ORF">KDU71_08320</name>
</gene>
<feature type="coiled-coil region" evidence="7">
    <location>
        <begin position="395"/>
        <end position="443"/>
    </location>
</feature>
<keyword evidence="8" id="KW-0472">Membrane</keyword>
<evidence type="ECO:0000256" key="8">
    <source>
        <dbReference type="SAM" id="Phobius"/>
    </source>
</evidence>
<dbReference type="SMART" id="SM00388">
    <property type="entry name" value="HisKA"/>
    <property type="match status" value="1"/>
</dbReference>
<keyword evidence="6" id="KW-0902">Two-component regulatory system</keyword>
<feature type="transmembrane region" description="Helical" evidence="8">
    <location>
        <begin position="203"/>
        <end position="230"/>
    </location>
</feature>
<dbReference type="RefSeq" id="WP_212189533.1">
    <property type="nucleotide sequence ID" value="NZ_JAGTAR010000010.1"/>
</dbReference>
<dbReference type="InterPro" id="IPR004358">
    <property type="entry name" value="Sig_transdc_His_kin-like_C"/>
</dbReference>
<dbReference type="GO" id="GO:0000155">
    <property type="term" value="F:phosphorelay sensor kinase activity"/>
    <property type="evidence" value="ECO:0007669"/>
    <property type="project" value="InterPro"/>
</dbReference>
<evidence type="ECO:0000256" key="2">
    <source>
        <dbReference type="ARBA" id="ARBA00012438"/>
    </source>
</evidence>
<evidence type="ECO:0000256" key="1">
    <source>
        <dbReference type="ARBA" id="ARBA00000085"/>
    </source>
</evidence>
<dbReference type="EC" id="2.7.13.3" evidence="2"/>
<dbReference type="PANTHER" id="PTHR43711">
    <property type="entry name" value="TWO-COMPONENT HISTIDINE KINASE"/>
    <property type="match status" value="1"/>
</dbReference>
<evidence type="ECO:0000256" key="7">
    <source>
        <dbReference type="SAM" id="Coils"/>
    </source>
</evidence>
<dbReference type="CDD" id="cd00075">
    <property type="entry name" value="HATPase"/>
    <property type="match status" value="1"/>
</dbReference>
<comment type="caution">
    <text evidence="10">The sequence shown here is derived from an EMBL/GenBank/DDBJ whole genome shotgun (WGS) entry which is preliminary data.</text>
</comment>
<dbReference type="SUPFAM" id="SSF55874">
    <property type="entry name" value="ATPase domain of HSP90 chaperone/DNA topoisomerase II/histidine kinase"/>
    <property type="match status" value="1"/>
</dbReference>
<dbReference type="Pfam" id="PF07695">
    <property type="entry name" value="7TMR-DISM_7TM"/>
    <property type="match status" value="1"/>
</dbReference>
<dbReference type="Pfam" id="PF07696">
    <property type="entry name" value="7TMR-DISMED2"/>
    <property type="match status" value="1"/>
</dbReference>
<evidence type="ECO:0000256" key="5">
    <source>
        <dbReference type="ARBA" id="ARBA00022777"/>
    </source>
</evidence>
<dbReference type="Proteomes" id="UP000679220">
    <property type="component" value="Unassembled WGS sequence"/>
</dbReference>